<feature type="domain" description="Tripartite ATP-independent periplasmic transporters DctQ component" evidence="10">
    <location>
        <begin position="14"/>
        <end position="141"/>
    </location>
</feature>
<keyword evidence="5 9" id="KW-0812">Transmembrane</keyword>
<comment type="function">
    <text evidence="9">Part of the tripartite ATP-independent periplasmic (TRAP) transport system.</text>
</comment>
<dbReference type="GO" id="GO:0022857">
    <property type="term" value="F:transmembrane transporter activity"/>
    <property type="evidence" value="ECO:0007669"/>
    <property type="project" value="UniProtKB-UniRule"/>
</dbReference>
<evidence type="ECO:0000256" key="8">
    <source>
        <dbReference type="ARBA" id="ARBA00038436"/>
    </source>
</evidence>
<accession>A0A844WDA2</accession>
<comment type="subcellular location">
    <subcellularLocation>
        <location evidence="1 9">Cell inner membrane</location>
        <topology evidence="1 9">Multi-pass membrane protein</topology>
    </subcellularLocation>
</comment>
<dbReference type="GO" id="GO:0005886">
    <property type="term" value="C:plasma membrane"/>
    <property type="evidence" value="ECO:0007669"/>
    <property type="project" value="UniProtKB-SubCell"/>
</dbReference>
<dbReference type="Proteomes" id="UP000443843">
    <property type="component" value="Unassembled WGS sequence"/>
</dbReference>
<keyword evidence="4 9" id="KW-0997">Cell inner membrane</keyword>
<evidence type="ECO:0000256" key="4">
    <source>
        <dbReference type="ARBA" id="ARBA00022519"/>
    </source>
</evidence>
<evidence type="ECO:0000256" key="5">
    <source>
        <dbReference type="ARBA" id="ARBA00022692"/>
    </source>
</evidence>
<evidence type="ECO:0000256" key="6">
    <source>
        <dbReference type="ARBA" id="ARBA00022989"/>
    </source>
</evidence>
<evidence type="ECO:0000256" key="1">
    <source>
        <dbReference type="ARBA" id="ARBA00004429"/>
    </source>
</evidence>
<keyword evidence="7 9" id="KW-0472">Membrane</keyword>
<feature type="transmembrane region" description="Helical" evidence="9">
    <location>
        <begin position="41"/>
        <end position="64"/>
    </location>
</feature>
<evidence type="ECO:0000256" key="2">
    <source>
        <dbReference type="ARBA" id="ARBA00022448"/>
    </source>
</evidence>
<dbReference type="PANTHER" id="PTHR35011:SF5">
    <property type="entry name" value="SIALIC ACID TRAP TRANSPORTER SMALL PERMEASE PROTEIN SIAQ"/>
    <property type="match status" value="1"/>
</dbReference>
<keyword evidence="12" id="KW-1185">Reference proteome</keyword>
<sequence length="145" mass="15550">MAFAASIALAVAALASFWQVMGRFVFQIPSTWSEALTRVALIWMVMLGISTALRAGAFVAIDLVRVALRGRPRFALELAITLACLALFATLFWLGWEMALRVQRQEMAGLGISMSWGYTAIPVGSAFAGLGVVAHFLQNAKGVAS</sequence>
<evidence type="ECO:0000313" key="11">
    <source>
        <dbReference type="EMBL" id="MWB79128.1"/>
    </source>
</evidence>
<feature type="transmembrane region" description="Helical" evidence="9">
    <location>
        <begin position="76"/>
        <end position="96"/>
    </location>
</feature>
<evidence type="ECO:0000256" key="9">
    <source>
        <dbReference type="RuleBase" id="RU369079"/>
    </source>
</evidence>
<dbReference type="AlphaFoldDB" id="A0A844WDA2"/>
<organism evidence="11 12">
    <name type="scientific">Pseudooceanicola pacificus</name>
    <dbReference type="NCBI Taxonomy" id="2676438"/>
    <lineage>
        <taxon>Bacteria</taxon>
        <taxon>Pseudomonadati</taxon>
        <taxon>Pseudomonadota</taxon>
        <taxon>Alphaproteobacteria</taxon>
        <taxon>Rhodobacterales</taxon>
        <taxon>Paracoccaceae</taxon>
        <taxon>Pseudooceanicola</taxon>
    </lineage>
</organism>
<reference evidence="11 12" key="1">
    <citation type="submission" date="2019-11" db="EMBL/GenBank/DDBJ databases">
        <title>Pseudooceanicola pacifica sp. nov., isolated from deep-sea sediment of the Pacific Ocean.</title>
        <authorList>
            <person name="Lyu L."/>
        </authorList>
    </citation>
    <scope>NUCLEOTIDE SEQUENCE [LARGE SCALE GENOMIC DNA]</scope>
    <source>
        <strain evidence="11 12">216_PA32_1</strain>
    </source>
</reference>
<dbReference type="GO" id="GO:0015740">
    <property type="term" value="P:C4-dicarboxylate transport"/>
    <property type="evidence" value="ECO:0007669"/>
    <property type="project" value="TreeGrafter"/>
</dbReference>
<comment type="subunit">
    <text evidence="9">The complex comprises the extracytoplasmic solute receptor protein and the two transmembrane proteins.</text>
</comment>
<dbReference type="PANTHER" id="PTHR35011">
    <property type="entry name" value="2,3-DIKETO-L-GULONATE TRAP TRANSPORTER SMALL PERMEASE PROTEIN YIAM"/>
    <property type="match status" value="1"/>
</dbReference>
<protein>
    <recommendedName>
        <fullName evidence="9">TRAP transporter small permease protein</fullName>
    </recommendedName>
</protein>
<comment type="similarity">
    <text evidence="8 9">Belongs to the TRAP transporter small permease family.</text>
</comment>
<proteinExistence type="inferred from homology"/>
<keyword evidence="6 9" id="KW-1133">Transmembrane helix</keyword>
<evidence type="ECO:0000313" key="12">
    <source>
        <dbReference type="Proteomes" id="UP000443843"/>
    </source>
</evidence>
<dbReference type="InterPro" id="IPR055348">
    <property type="entry name" value="DctQ"/>
</dbReference>
<feature type="transmembrane region" description="Helical" evidence="9">
    <location>
        <begin position="116"/>
        <end position="137"/>
    </location>
</feature>
<dbReference type="InterPro" id="IPR007387">
    <property type="entry name" value="TRAP_DctQ"/>
</dbReference>
<keyword evidence="2 9" id="KW-0813">Transport</keyword>
<comment type="caution">
    <text evidence="11">The sequence shown here is derived from an EMBL/GenBank/DDBJ whole genome shotgun (WGS) entry which is preliminary data.</text>
</comment>
<evidence type="ECO:0000259" key="10">
    <source>
        <dbReference type="Pfam" id="PF04290"/>
    </source>
</evidence>
<dbReference type="EMBL" id="WNXQ01000008">
    <property type="protein sequence ID" value="MWB79128.1"/>
    <property type="molecule type" value="Genomic_DNA"/>
</dbReference>
<keyword evidence="3" id="KW-1003">Cell membrane</keyword>
<comment type="caution">
    <text evidence="9">Lacks conserved residue(s) required for the propagation of feature annotation.</text>
</comment>
<name>A0A844WDA2_9RHOB</name>
<evidence type="ECO:0000256" key="7">
    <source>
        <dbReference type="ARBA" id="ARBA00023136"/>
    </source>
</evidence>
<gene>
    <name evidence="11" type="ORF">GLS40_13895</name>
</gene>
<evidence type="ECO:0000256" key="3">
    <source>
        <dbReference type="ARBA" id="ARBA00022475"/>
    </source>
</evidence>
<dbReference type="Pfam" id="PF04290">
    <property type="entry name" value="DctQ"/>
    <property type="match status" value="1"/>
</dbReference>